<evidence type="ECO:0000313" key="7">
    <source>
        <dbReference type="Proteomes" id="UP000283872"/>
    </source>
</evidence>
<dbReference type="GO" id="GO:0005975">
    <property type="term" value="P:carbohydrate metabolic process"/>
    <property type="evidence" value="ECO:0007669"/>
    <property type="project" value="InterPro"/>
</dbReference>
<dbReference type="Pfam" id="PF00295">
    <property type="entry name" value="Glyco_hydro_28"/>
    <property type="match status" value="1"/>
</dbReference>
<evidence type="ECO:0000256" key="1">
    <source>
        <dbReference type="ARBA" id="ARBA00008834"/>
    </source>
</evidence>
<sequence>MKKYIWLMACLVAFSPLSANAAKKQKKAKKAQTELWPDGTKMDAWFSNAQKVNVDTLGKKYVLTDYGVKTDSTLIQTKAIQAVIDRAAQDGGGVIVVPAGTYQSGALFFKPKTHLYLEEGGKLKGSDRIANFPVIETRIEGETCKYFSAFINAEKCNGFTIAGPGTIDGNGYHYWEEFWIRRTWNRQCTNKDAQRPRLVYISNSSNVTLQDVHIQNSPFWTNHIYRCDHVRFLGSTIFAPTSGMRAPSSDAIDIDVCHDVLVDGCYMSVNDDAIAIKGGKGTWADQAPENGPVYNVLIQNCTYGRVHGCLTLGSESVKDRNIVLRNIKVGNAQRVLWLKMRPDTPQHYEYVTVDNIQGKTGSFLVIRPWTQFFKPGNRKDMPLSQCNNITIKNIQMDCDNFFDVGKSDKYRLVDFTFQDITCTDKKMAFDANLIENTIAKKVNITPREKSNGLKTTGDADGLK</sequence>
<dbReference type="AlphaFoldDB" id="A0A3E5E3J7"/>
<dbReference type="Gene3D" id="2.160.20.10">
    <property type="entry name" value="Single-stranded right-handed beta-helix, Pectin lyase-like"/>
    <property type="match status" value="1"/>
</dbReference>
<evidence type="ECO:0000313" key="6">
    <source>
        <dbReference type="EMBL" id="RGS17002.1"/>
    </source>
</evidence>
<dbReference type="InterPro" id="IPR011050">
    <property type="entry name" value="Pectin_lyase_fold/virulence"/>
</dbReference>
<feature type="signal peptide" evidence="5">
    <location>
        <begin position="1"/>
        <end position="21"/>
    </location>
</feature>
<dbReference type="GO" id="GO:0004650">
    <property type="term" value="F:polygalacturonase activity"/>
    <property type="evidence" value="ECO:0007669"/>
    <property type="project" value="InterPro"/>
</dbReference>
<dbReference type="PANTHER" id="PTHR31339:SF9">
    <property type="entry name" value="PLASMIN AND FIBRONECTIN-BINDING PROTEIN A"/>
    <property type="match status" value="1"/>
</dbReference>
<comment type="caution">
    <text evidence="6">The sequence shown here is derived from an EMBL/GenBank/DDBJ whole genome shotgun (WGS) entry which is preliminary data.</text>
</comment>
<dbReference type="SUPFAM" id="SSF51126">
    <property type="entry name" value="Pectin lyase-like"/>
    <property type="match status" value="1"/>
</dbReference>
<evidence type="ECO:0000256" key="5">
    <source>
        <dbReference type="SAM" id="SignalP"/>
    </source>
</evidence>
<dbReference type="PANTHER" id="PTHR31339">
    <property type="entry name" value="PECTIN LYASE-RELATED"/>
    <property type="match status" value="1"/>
</dbReference>
<dbReference type="RefSeq" id="WP_117586848.1">
    <property type="nucleotide sequence ID" value="NZ_QRVA01000010.1"/>
</dbReference>
<evidence type="ECO:0000256" key="3">
    <source>
        <dbReference type="ARBA" id="ARBA00023295"/>
    </source>
</evidence>
<gene>
    <name evidence="6" type="ORF">DWY11_06005</name>
</gene>
<accession>A0A3E5E3J7</accession>
<name>A0A3E5E3J7_9BACT</name>
<feature type="chain" id="PRO_5043182872" evidence="5">
    <location>
        <begin position="22"/>
        <end position="463"/>
    </location>
</feature>
<dbReference type="InterPro" id="IPR051801">
    <property type="entry name" value="GH28_Enzymes"/>
</dbReference>
<reference evidence="6 7" key="1">
    <citation type="submission" date="2018-08" db="EMBL/GenBank/DDBJ databases">
        <title>A genome reference for cultivated species of the human gut microbiota.</title>
        <authorList>
            <person name="Zou Y."/>
            <person name="Xue W."/>
            <person name="Luo G."/>
        </authorList>
    </citation>
    <scope>NUCLEOTIDE SEQUENCE [LARGE SCALE GENOMIC DNA]</scope>
    <source>
        <strain evidence="6 7">AF24-12</strain>
    </source>
</reference>
<comment type="similarity">
    <text evidence="1 4">Belongs to the glycosyl hydrolase 28 family.</text>
</comment>
<protein>
    <submittedName>
        <fullName evidence="6">Exopolygalacturonase</fullName>
    </submittedName>
</protein>
<dbReference type="InterPro" id="IPR012334">
    <property type="entry name" value="Pectin_lyas_fold"/>
</dbReference>
<proteinExistence type="inferred from homology"/>
<evidence type="ECO:0000256" key="2">
    <source>
        <dbReference type="ARBA" id="ARBA00022801"/>
    </source>
</evidence>
<evidence type="ECO:0000256" key="4">
    <source>
        <dbReference type="RuleBase" id="RU361169"/>
    </source>
</evidence>
<dbReference type="InterPro" id="IPR000743">
    <property type="entry name" value="Glyco_hydro_28"/>
</dbReference>
<keyword evidence="3 4" id="KW-0326">Glycosidase</keyword>
<dbReference type="Proteomes" id="UP000283872">
    <property type="component" value="Unassembled WGS sequence"/>
</dbReference>
<keyword evidence="5" id="KW-0732">Signal</keyword>
<dbReference type="EMBL" id="QRVA01000010">
    <property type="protein sequence ID" value="RGS17002.1"/>
    <property type="molecule type" value="Genomic_DNA"/>
</dbReference>
<organism evidence="6 7">
    <name type="scientific">Segatella copri</name>
    <dbReference type="NCBI Taxonomy" id="165179"/>
    <lineage>
        <taxon>Bacteria</taxon>
        <taxon>Pseudomonadati</taxon>
        <taxon>Bacteroidota</taxon>
        <taxon>Bacteroidia</taxon>
        <taxon>Bacteroidales</taxon>
        <taxon>Prevotellaceae</taxon>
        <taxon>Segatella</taxon>
    </lineage>
</organism>
<keyword evidence="2 4" id="KW-0378">Hydrolase</keyword>